<dbReference type="RefSeq" id="WP_013361622.1">
    <property type="nucleotide sequence ID" value="NC_014614.1"/>
</dbReference>
<organism evidence="2 3">
    <name type="scientific">Acetoanaerobium sticklandii (strain ATCC 12662 / DSM 519 / JCM 1433 / CCUG 9281 / NCIMB 10654 / HF)</name>
    <name type="common">Clostridium sticklandii</name>
    <dbReference type="NCBI Taxonomy" id="499177"/>
    <lineage>
        <taxon>Bacteria</taxon>
        <taxon>Bacillati</taxon>
        <taxon>Bacillota</taxon>
        <taxon>Clostridia</taxon>
        <taxon>Peptostreptococcales</taxon>
        <taxon>Filifactoraceae</taxon>
        <taxon>Acetoanaerobium</taxon>
    </lineage>
</organism>
<dbReference type="KEGG" id="cst:CLOST_1409"/>
<dbReference type="STRING" id="1511.CLOST_1409"/>
<evidence type="ECO:0000256" key="1">
    <source>
        <dbReference type="SAM" id="SignalP"/>
    </source>
</evidence>
<keyword evidence="3" id="KW-1185">Reference proteome</keyword>
<gene>
    <name evidence="2" type="ordered locus">CLOST_1409</name>
</gene>
<keyword evidence="1" id="KW-0732">Signal</keyword>
<dbReference type="Proteomes" id="UP000007041">
    <property type="component" value="Chromosome"/>
</dbReference>
<accession>E3PRM5</accession>
<feature type="chain" id="PRO_5003179051" evidence="1">
    <location>
        <begin position="30"/>
        <end position="134"/>
    </location>
</feature>
<sequence>MKKKYFLGLILLIAIIIFMKSLYSPNAFAKPDVLNGTYNCDELNFSSISFDEKDQLYYYYNHLEKEKSDTDLVSKGSYKKVGKGLYSIESSNIIPEQEIICSDNSFTILINDAKYNFYKIDDNPIINIKDSQDD</sequence>
<dbReference type="EMBL" id="FP565809">
    <property type="protein sequence ID" value="CBH21529.1"/>
    <property type="molecule type" value="Genomic_DNA"/>
</dbReference>
<feature type="signal peptide" evidence="1">
    <location>
        <begin position="1"/>
        <end position="29"/>
    </location>
</feature>
<name>E3PRM5_ACESD</name>
<evidence type="ECO:0000313" key="2">
    <source>
        <dbReference type="EMBL" id="CBH21529.1"/>
    </source>
</evidence>
<protein>
    <submittedName>
        <fullName evidence="2">Uncharacterized protein</fullName>
    </submittedName>
</protein>
<dbReference type="GeneID" id="35557213"/>
<dbReference type="HOGENOM" id="CLU_1892598_0_0_9"/>
<evidence type="ECO:0000313" key="3">
    <source>
        <dbReference type="Proteomes" id="UP000007041"/>
    </source>
</evidence>
<dbReference type="AlphaFoldDB" id="E3PRM5"/>
<proteinExistence type="predicted"/>
<reference evidence="3" key="1">
    <citation type="journal article" date="2010" name="BMC Genomics">
        <title>Clostridium sticklandii, a specialist in amino acid degradation:revisiting its metabolism through its genome sequence.</title>
        <authorList>
            <person name="Fonknechten N."/>
            <person name="Chaussonnerie S."/>
            <person name="Tricot S."/>
            <person name="Lajus A."/>
            <person name="Andreesen J.R."/>
            <person name="Perchat N."/>
            <person name="Pelletier E."/>
            <person name="Gouyvenoux M."/>
            <person name="Barbe V."/>
            <person name="Salanoubat M."/>
            <person name="Le Paslier D."/>
            <person name="Weissenbach J."/>
            <person name="Cohen G.N."/>
            <person name="Kreimeyer A."/>
        </authorList>
    </citation>
    <scope>NUCLEOTIDE SEQUENCE [LARGE SCALE GENOMIC DNA]</scope>
    <source>
        <strain evidence="3">ATCC 12662 / DSM 519 / JCM 1433 / CCUG 9281 / NCIMB 10654 / HF</strain>
    </source>
</reference>
<dbReference type="BioCyc" id="CSTI499177:GJE9-1460-MONOMER"/>